<organism evidence="1 2">
    <name type="scientific">Gloeothece verrucosa (strain PCC 7822)</name>
    <name type="common">Cyanothece sp. (strain PCC 7822)</name>
    <dbReference type="NCBI Taxonomy" id="497965"/>
    <lineage>
        <taxon>Bacteria</taxon>
        <taxon>Bacillati</taxon>
        <taxon>Cyanobacteriota</taxon>
        <taxon>Cyanophyceae</taxon>
        <taxon>Oscillatoriophycideae</taxon>
        <taxon>Chroococcales</taxon>
        <taxon>Aphanothecaceae</taxon>
        <taxon>Gloeothece</taxon>
        <taxon>Gloeothece verrucosa</taxon>
    </lineage>
</organism>
<proteinExistence type="predicted"/>
<dbReference type="Proteomes" id="UP000008206">
    <property type="component" value="Chromosome"/>
</dbReference>
<evidence type="ECO:0000313" key="2">
    <source>
        <dbReference type="Proteomes" id="UP000008206"/>
    </source>
</evidence>
<dbReference type="HOGENOM" id="CLU_3097962_0_0_3"/>
<sequence>MSLAIVDLDHSTIGKPMLGIASILKVVGPGQLISIMTRLLKTESLIFRNYT</sequence>
<keyword evidence="2" id="KW-1185">Reference proteome</keyword>
<name>E0UIE5_GLOV7</name>
<reference evidence="2" key="1">
    <citation type="journal article" date="2011" name="MBio">
        <title>Novel metabolic attributes of the genus Cyanothece, comprising a group of unicellular nitrogen-fixing Cyanobacteria.</title>
        <authorList>
            <person name="Bandyopadhyay A."/>
            <person name="Elvitigala T."/>
            <person name="Welsh E."/>
            <person name="Stockel J."/>
            <person name="Liberton M."/>
            <person name="Min H."/>
            <person name="Sherman L.A."/>
            <person name="Pakrasi H.B."/>
        </authorList>
    </citation>
    <scope>NUCLEOTIDE SEQUENCE [LARGE SCALE GENOMIC DNA]</scope>
    <source>
        <strain evidence="2">PCC 7822</strain>
    </source>
</reference>
<dbReference type="AlphaFoldDB" id="E0UIE5"/>
<evidence type="ECO:0000313" key="1">
    <source>
        <dbReference type="EMBL" id="ADN16913.1"/>
    </source>
</evidence>
<dbReference type="KEGG" id="cyj:Cyan7822_5024"/>
<gene>
    <name evidence="1" type="ordered locus">Cyan7822_5024</name>
</gene>
<dbReference type="EMBL" id="CP002198">
    <property type="protein sequence ID" value="ADN16913.1"/>
    <property type="molecule type" value="Genomic_DNA"/>
</dbReference>
<accession>E0UIE5</accession>
<protein>
    <submittedName>
        <fullName evidence="1">Uncharacterized protein</fullName>
    </submittedName>
</protein>